<feature type="compositionally biased region" description="Basic and acidic residues" evidence="1">
    <location>
        <begin position="122"/>
        <end position="144"/>
    </location>
</feature>
<dbReference type="AlphaFoldDB" id="A0A1H3LCA6"/>
<gene>
    <name evidence="2" type="ORF">SAMN05660209_03285</name>
</gene>
<dbReference type="RefSeq" id="WP_091158483.1">
    <property type="nucleotide sequence ID" value="NZ_FNOT01000009.1"/>
</dbReference>
<proteinExistence type="predicted"/>
<reference evidence="3" key="1">
    <citation type="submission" date="2016-10" db="EMBL/GenBank/DDBJ databases">
        <authorList>
            <person name="Varghese N."/>
            <person name="Submissions S."/>
        </authorList>
    </citation>
    <scope>NUCLEOTIDE SEQUENCE [LARGE SCALE GENOMIC DNA]</scope>
    <source>
        <strain evidence="3">DSM 45422</strain>
    </source>
</reference>
<name>A0A1H3LCA6_9ACTN</name>
<accession>A0A1H3LCA6</accession>
<evidence type="ECO:0000313" key="2">
    <source>
        <dbReference type="EMBL" id="SDY62063.1"/>
    </source>
</evidence>
<dbReference type="Proteomes" id="UP000198921">
    <property type="component" value="Unassembled WGS sequence"/>
</dbReference>
<dbReference type="EMBL" id="FNOT01000009">
    <property type="protein sequence ID" value="SDY62063.1"/>
    <property type="molecule type" value="Genomic_DNA"/>
</dbReference>
<evidence type="ECO:0000313" key="3">
    <source>
        <dbReference type="Proteomes" id="UP000198921"/>
    </source>
</evidence>
<dbReference type="OrthoDB" id="7844624at2"/>
<protein>
    <submittedName>
        <fullName evidence="2">Bacteriocin-protection, YdeI or OmpD-Associated</fullName>
    </submittedName>
</protein>
<organism evidence="2 3">
    <name type="scientific">Geodermatophilus africanus</name>
    <dbReference type="NCBI Taxonomy" id="1137993"/>
    <lineage>
        <taxon>Bacteria</taxon>
        <taxon>Bacillati</taxon>
        <taxon>Actinomycetota</taxon>
        <taxon>Actinomycetes</taxon>
        <taxon>Geodermatophilales</taxon>
        <taxon>Geodermatophilaceae</taxon>
        <taxon>Geodermatophilus</taxon>
    </lineage>
</organism>
<feature type="region of interest" description="Disordered" evidence="1">
    <location>
        <begin position="116"/>
        <end position="152"/>
    </location>
</feature>
<evidence type="ECO:0000256" key="1">
    <source>
        <dbReference type="SAM" id="MobiDB-lite"/>
    </source>
</evidence>
<sequence>MDLVEFERPLELLVWGRNTYTVLYLDHFLEDAVRAAGTRRVEGRIEGVDVNLGVNRADVVPRPFCYVGAALQRRLEAQAGDVVTCRLRPADPDHVPLADDVRAALADAGRLGAFQSRRPAQRRRDLQPIDDAARETTRRARIESLVRSLPPP</sequence>
<keyword evidence="3" id="KW-1185">Reference proteome</keyword>